<dbReference type="EMBL" id="DRBC01000379">
    <property type="protein sequence ID" value="HDN85339.1"/>
    <property type="molecule type" value="Genomic_DNA"/>
</dbReference>
<dbReference type="CDD" id="cd02440">
    <property type="entry name" value="AdoMet_MTases"/>
    <property type="match status" value="1"/>
</dbReference>
<name>A0A7V0N0C7_UNCAE</name>
<sequence>MKRQKDIISMFDKISERYDILNHILTIGIDRKWRRESCKLSLKAFNNDHIGYILDVACGTGDMCLQWIQVSKFKGIKINKIIGIDPSERMIKRGQDKIPGVDFIRGSASYLPFKNDFADILSISFGLRNITDRKEALKEFFRVLKQNGLLVVLEFLKIEESSFRSRLIMSY</sequence>
<evidence type="ECO:0000256" key="1">
    <source>
        <dbReference type="ARBA" id="ARBA00022603"/>
    </source>
</evidence>
<organism evidence="4">
    <name type="scientific">Aerophobetes bacterium</name>
    <dbReference type="NCBI Taxonomy" id="2030807"/>
    <lineage>
        <taxon>Bacteria</taxon>
        <taxon>Candidatus Aerophobota</taxon>
    </lineage>
</organism>
<dbReference type="InterPro" id="IPR004033">
    <property type="entry name" value="UbiE/COQ5_MeTrFase"/>
</dbReference>
<dbReference type="GO" id="GO:0032259">
    <property type="term" value="P:methylation"/>
    <property type="evidence" value="ECO:0007669"/>
    <property type="project" value="UniProtKB-KW"/>
</dbReference>
<keyword evidence="2" id="KW-0808">Transferase</keyword>
<comment type="caution">
    <text evidence="4">The sequence shown here is derived from an EMBL/GenBank/DDBJ whole genome shotgun (WGS) entry which is preliminary data.</text>
</comment>
<dbReference type="Pfam" id="PF01209">
    <property type="entry name" value="Ubie_methyltran"/>
    <property type="match status" value="1"/>
</dbReference>
<accession>A0A7V0N0C7</accession>
<dbReference type="SUPFAM" id="SSF53335">
    <property type="entry name" value="S-adenosyl-L-methionine-dependent methyltransferases"/>
    <property type="match status" value="1"/>
</dbReference>
<evidence type="ECO:0000313" key="4">
    <source>
        <dbReference type="EMBL" id="HDN85339.1"/>
    </source>
</evidence>
<dbReference type="PANTHER" id="PTHR43591:SF24">
    <property type="entry name" value="2-METHOXY-6-POLYPRENYL-1,4-BENZOQUINOL METHYLASE, MITOCHONDRIAL"/>
    <property type="match status" value="1"/>
</dbReference>
<keyword evidence="1 4" id="KW-0489">Methyltransferase</keyword>
<protein>
    <submittedName>
        <fullName evidence="4">Methyltransferase domain-containing protein</fullName>
    </submittedName>
</protein>
<dbReference type="InterPro" id="IPR029063">
    <property type="entry name" value="SAM-dependent_MTases_sf"/>
</dbReference>
<dbReference type="AlphaFoldDB" id="A0A7V0N0C7"/>
<evidence type="ECO:0000256" key="2">
    <source>
        <dbReference type="ARBA" id="ARBA00022679"/>
    </source>
</evidence>
<dbReference type="GO" id="GO:0008425">
    <property type="term" value="F:2-methoxy-6-polyprenyl-1,4-benzoquinol methyltransferase activity"/>
    <property type="evidence" value="ECO:0007669"/>
    <property type="project" value="TreeGrafter"/>
</dbReference>
<gene>
    <name evidence="4" type="ORF">ENG47_06270</name>
</gene>
<feature type="non-terminal residue" evidence="4">
    <location>
        <position position="171"/>
    </location>
</feature>
<dbReference type="Gene3D" id="3.40.50.150">
    <property type="entry name" value="Vaccinia Virus protein VP39"/>
    <property type="match status" value="1"/>
</dbReference>
<dbReference type="PANTHER" id="PTHR43591">
    <property type="entry name" value="METHYLTRANSFERASE"/>
    <property type="match status" value="1"/>
</dbReference>
<reference evidence="4" key="1">
    <citation type="journal article" date="2020" name="mSystems">
        <title>Genome- and Community-Level Interaction Insights into Carbon Utilization and Element Cycling Functions of Hydrothermarchaeota in Hydrothermal Sediment.</title>
        <authorList>
            <person name="Zhou Z."/>
            <person name="Liu Y."/>
            <person name="Xu W."/>
            <person name="Pan J."/>
            <person name="Luo Z.H."/>
            <person name="Li M."/>
        </authorList>
    </citation>
    <scope>NUCLEOTIDE SEQUENCE [LARGE SCALE GENOMIC DNA]</scope>
    <source>
        <strain evidence="4">HyVt-219</strain>
    </source>
</reference>
<dbReference type="PROSITE" id="PS51608">
    <property type="entry name" value="SAM_MT_UBIE"/>
    <property type="match status" value="1"/>
</dbReference>
<dbReference type="Proteomes" id="UP000885660">
    <property type="component" value="Unassembled WGS sequence"/>
</dbReference>
<proteinExistence type="predicted"/>
<evidence type="ECO:0000256" key="3">
    <source>
        <dbReference type="ARBA" id="ARBA00022691"/>
    </source>
</evidence>
<keyword evidence="3" id="KW-0949">S-adenosyl-L-methionine</keyword>